<reference evidence="7" key="1">
    <citation type="submission" date="2013-07" db="EMBL/GenBank/DDBJ databases">
        <title>The genome of Eucalyptus grandis.</title>
        <authorList>
            <person name="Schmutz J."/>
            <person name="Hayes R."/>
            <person name="Myburg A."/>
            <person name="Tuskan G."/>
            <person name="Grattapaglia D."/>
            <person name="Rokhsar D.S."/>
        </authorList>
    </citation>
    <scope>NUCLEOTIDE SEQUENCE</scope>
    <source>
        <tissue evidence="7">Leaf extractions</tissue>
    </source>
</reference>
<dbReference type="SUPFAM" id="SSF52540">
    <property type="entry name" value="P-loop containing nucleoside triphosphate hydrolases"/>
    <property type="match status" value="1"/>
</dbReference>
<evidence type="ECO:0000313" key="7">
    <source>
        <dbReference type="EMBL" id="KCW80687.1"/>
    </source>
</evidence>
<dbReference type="Gene3D" id="3.40.50.300">
    <property type="entry name" value="P-loop containing nucleotide triphosphate hydrolases"/>
    <property type="match status" value="1"/>
</dbReference>
<evidence type="ECO:0000256" key="3">
    <source>
        <dbReference type="ARBA" id="ARBA00022821"/>
    </source>
</evidence>
<feature type="non-terminal residue" evidence="7">
    <location>
        <position position="792"/>
    </location>
</feature>
<dbReference type="InterPro" id="IPR002182">
    <property type="entry name" value="NB-ARC"/>
</dbReference>
<feature type="domain" description="NB-ARC" evidence="4">
    <location>
        <begin position="29"/>
        <end position="199"/>
    </location>
</feature>
<sequence length="792" mass="90573">MMVSKVLKRLRKAKLNLSDKLVGIEDRLPELRRMLDTDSSDVRMIVISGIPGIGKTTLAKSLYNDICHLFDRHSFLADIGDTNDKKALLALQNQLVSDIVQRDSAKLKSVEEGISFLKLRLSTWKVLILLDDVHEKSQLEALVGSLDWFGSGSRIIITTKRVLNLREMAETDDVETYKVPEMEDSDALKLFCRYAFAKDCPEHDYVDLSERIVSATGKLPLAVELVGSHLSLLRDKRGAWESLLEKLQNVTDDKVENKLRITYEQLNSFQRHIFLDIACFLFGEDKRIASYMWDELQLYPSFEVEMLCLMSMVKIGDDNRMWIHDQLRKLGRKIVQEDCMKQGNNSRLWATEARKIFKQDESQMKVEALWLEMDNTEQKDMDGRSQTSLTGDQFKRVPNLRLLILDHFDIKKDFRNLLSKLLWLRWHGCPRAFNVINLNLEVLVVLDLSWSKITEGWEGWNSIKLARKLKVLILRGCVDLIQTPNFSNFESLEMLILEYCSHLVRIDPSIGQLQRLQILDLKFCTDLGNLPRELDSLEALRELRLDGTYIEDIPVSEDMKHLKTLSACNCKSLARLSSEIGDIKSLEFLSIDGSELTTLPDSIKRLEKLKQLSLRDCRLLWKLPDAIGNLTSLENLDLSSTGIDKLPHAIDNMHNLKVLRMDGSFIRKFPRSIGMLKKLEEIHASRCRSLEKIPEEIKGLSRLRNLVLSDSNIPSLPGSISSLSHLQNLDLYGCDNLHEVPLLPTSLATLRLTYDSSKLKSLDISNLTNLKELSLANYLEDEASPGTDGYLM</sequence>
<dbReference type="InterPro" id="IPR042197">
    <property type="entry name" value="Apaf_helical"/>
</dbReference>
<dbReference type="Gene3D" id="3.80.10.10">
    <property type="entry name" value="Ribonuclease Inhibitor"/>
    <property type="match status" value="2"/>
</dbReference>
<dbReference type="OMA" id="RICAPHD"/>
<dbReference type="PRINTS" id="PR00364">
    <property type="entry name" value="DISEASERSIST"/>
</dbReference>
<dbReference type="InterPro" id="IPR027417">
    <property type="entry name" value="P-loop_NTPase"/>
</dbReference>
<dbReference type="InterPro" id="IPR055414">
    <property type="entry name" value="LRR_R13L4/SHOC2-like"/>
</dbReference>
<dbReference type="Pfam" id="PF23598">
    <property type="entry name" value="LRR_14"/>
    <property type="match status" value="1"/>
</dbReference>
<dbReference type="SUPFAM" id="SSF52058">
    <property type="entry name" value="L domain-like"/>
    <property type="match status" value="1"/>
</dbReference>
<dbReference type="Gene3D" id="1.10.8.430">
    <property type="entry name" value="Helical domain of apoptotic protease-activating factors"/>
    <property type="match status" value="1"/>
</dbReference>
<dbReference type="GO" id="GO:0051707">
    <property type="term" value="P:response to other organism"/>
    <property type="evidence" value="ECO:0007669"/>
    <property type="project" value="UniProtKB-ARBA"/>
</dbReference>
<dbReference type="AlphaFoldDB" id="A0A059CQN1"/>
<feature type="domain" description="Disease resistance R13L4/SHOC-2-like LRR" evidence="6">
    <location>
        <begin position="602"/>
        <end position="707"/>
    </location>
</feature>
<protein>
    <submittedName>
        <fullName evidence="7">Uncharacterized protein</fullName>
    </submittedName>
</protein>
<proteinExistence type="predicted"/>
<keyword evidence="1" id="KW-0433">Leucine-rich repeat</keyword>
<dbReference type="GO" id="GO:0043531">
    <property type="term" value="F:ADP binding"/>
    <property type="evidence" value="ECO:0007669"/>
    <property type="project" value="InterPro"/>
</dbReference>
<dbReference type="PANTHER" id="PTHR11017">
    <property type="entry name" value="LEUCINE-RICH REPEAT-CONTAINING PROTEIN"/>
    <property type="match status" value="1"/>
</dbReference>
<dbReference type="PANTHER" id="PTHR11017:SF570">
    <property type="entry name" value="DISEASE RESISTANCE PROTEIN (TIR-NBS CLASS)-RELATED"/>
    <property type="match status" value="1"/>
</dbReference>
<gene>
    <name evidence="7" type="ORF">EUGRSUZ_C02081</name>
</gene>
<evidence type="ECO:0000256" key="1">
    <source>
        <dbReference type="ARBA" id="ARBA00022614"/>
    </source>
</evidence>
<evidence type="ECO:0000259" key="5">
    <source>
        <dbReference type="Pfam" id="PF23282"/>
    </source>
</evidence>
<organism evidence="7">
    <name type="scientific">Eucalyptus grandis</name>
    <name type="common">Flooded gum</name>
    <dbReference type="NCBI Taxonomy" id="71139"/>
    <lineage>
        <taxon>Eukaryota</taxon>
        <taxon>Viridiplantae</taxon>
        <taxon>Streptophyta</taxon>
        <taxon>Embryophyta</taxon>
        <taxon>Tracheophyta</taxon>
        <taxon>Spermatophyta</taxon>
        <taxon>Magnoliopsida</taxon>
        <taxon>eudicotyledons</taxon>
        <taxon>Gunneridae</taxon>
        <taxon>Pentapetalae</taxon>
        <taxon>rosids</taxon>
        <taxon>malvids</taxon>
        <taxon>Myrtales</taxon>
        <taxon>Myrtaceae</taxon>
        <taxon>Myrtoideae</taxon>
        <taxon>Eucalypteae</taxon>
        <taxon>Eucalyptus</taxon>
    </lineage>
</organism>
<evidence type="ECO:0000259" key="4">
    <source>
        <dbReference type="Pfam" id="PF00931"/>
    </source>
</evidence>
<keyword evidence="3" id="KW-0611">Plant defense</keyword>
<dbReference type="InParanoid" id="A0A059CQN1"/>
<dbReference type="InterPro" id="IPR058192">
    <property type="entry name" value="WHD_ROQ1-like"/>
</dbReference>
<dbReference type="GO" id="GO:0006952">
    <property type="term" value="P:defense response"/>
    <property type="evidence" value="ECO:0007669"/>
    <property type="project" value="UniProtKB-KW"/>
</dbReference>
<dbReference type="Gramene" id="KCW80687">
    <property type="protein sequence ID" value="KCW80687"/>
    <property type="gene ID" value="EUGRSUZ_C02081"/>
</dbReference>
<dbReference type="Pfam" id="PF23282">
    <property type="entry name" value="WHD_ROQ1"/>
    <property type="match status" value="1"/>
</dbReference>
<dbReference type="EMBL" id="KK198755">
    <property type="protein sequence ID" value="KCW80687.1"/>
    <property type="molecule type" value="Genomic_DNA"/>
</dbReference>
<dbReference type="InterPro" id="IPR044974">
    <property type="entry name" value="Disease_R_plants"/>
</dbReference>
<evidence type="ECO:0000259" key="6">
    <source>
        <dbReference type="Pfam" id="PF23598"/>
    </source>
</evidence>
<dbReference type="SUPFAM" id="SSF52047">
    <property type="entry name" value="RNI-like"/>
    <property type="match status" value="1"/>
</dbReference>
<name>A0A059CQN1_EUCGR</name>
<dbReference type="InterPro" id="IPR032675">
    <property type="entry name" value="LRR_dom_sf"/>
</dbReference>
<accession>A0A059CQN1</accession>
<keyword evidence="2" id="KW-0677">Repeat</keyword>
<evidence type="ECO:0000256" key="2">
    <source>
        <dbReference type="ARBA" id="ARBA00022737"/>
    </source>
</evidence>
<feature type="domain" description="Disease resistance protein Roq1-like winged-helix" evidence="5">
    <location>
        <begin position="270"/>
        <end position="337"/>
    </location>
</feature>
<dbReference type="Pfam" id="PF00931">
    <property type="entry name" value="NB-ARC"/>
    <property type="match status" value="1"/>
</dbReference>